<evidence type="ECO:0000256" key="7">
    <source>
        <dbReference type="ARBA" id="ARBA00023033"/>
    </source>
</evidence>
<dbReference type="GO" id="GO:0016712">
    <property type="term" value="F:oxidoreductase activity, acting on paired donors, with incorporation or reduction of molecular oxygen, reduced flavin or flavoprotein as one donor, and incorporation of one atom of oxygen"/>
    <property type="evidence" value="ECO:0007669"/>
    <property type="project" value="InterPro"/>
</dbReference>
<evidence type="ECO:0008006" key="12">
    <source>
        <dbReference type="Google" id="ProtNLM"/>
    </source>
</evidence>
<evidence type="ECO:0000256" key="5">
    <source>
        <dbReference type="ARBA" id="ARBA00023002"/>
    </source>
</evidence>
<comment type="caution">
    <text evidence="10">The sequence shown here is derived from an EMBL/GenBank/DDBJ whole genome shotgun (WGS) entry which is preliminary data.</text>
</comment>
<dbReference type="AlphaFoldDB" id="A0AA38VFL3"/>
<keyword evidence="3 8" id="KW-0349">Heme</keyword>
<evidence type="ECO:0000256" key="4">
    <source>
        <dbReference type="ARBA" id="ARBA00022723"/>
    </source>
</evidence>
<keyword evidence="4 8" id="KW-0479">Metal-binding</keyword>
<sequence length="528" mass="58147">MALSGAHLIGLVVLVLLLVVRRAQRQLELRKLATAHGCKPIRPAHNKLPLGLDRKHKILTHKGNPLDDLLTTRFKEVGGWLYQDASWTENTPILCAEPEALKAILATSFKDWSMEPYRLAALSPWIGTGIFNSSHDGAHSPWAAARSLIRPSFARDDIYDLSLLERDVQHFFEALGTGADGWTAAPNLHPLIRRFSLDTITTFFCGGCVEAQRNSLAPAAAKTPAAQLSADLENAFDECNRVAAMRFKVPPLYWLFNPRSFQEACRHVKAFGLSRVDQAIAQVKAAGAGADADIAAADVLQYLASKTGDRVLMRDVVSQMVFAGVDTTTSMLGFTLLELARTPGGWARLRAELAADGMGGDDPAALSAPKLKSCRFLQNCLAETLRLYPGIPFNSRHAVRDTVLPVGGGPDGRDPVLVPRGTVVRYSVYVMHRREDLYGPDALQWNPDRWNGRRHDWSYAPFSGGPRICLGQKFSLIEGAYCLARFAQHFDQVEGVLPPRDAPVPSRVDTALFPQQGVPLRFRLTKRE</sequence>
<dbReference type="PANTHER" id="PTHR24287">
    <property type="entry name" value="P450, PUTATIVE (EUROFUNG)-RELATED"/>
    <property type="match status" value="1"/>
</dbReference>
<dbReference type="Pfam" id="PF00067">
    <property type="entry name" value="p450"/>
    <property type="match status" value="1"/>
</dbReference>
<dbReference type="Gene3D" id="1.10.630.10">
    <property type="entry name" value="Cytochrome P450"/>
    <property type="match status" value="1"/>
</dbReference>
<dbReference type="InterPro" id="IPR001128">
    <property type="entry name" value="Cyt_P450"/>
</dbReference>
<dbReference type="PRINTS" id="PR01239">
    <property type="entry name" value="EP450IICYP52"/>
</dbReference>
<evidence type="ECO:0000256" key="8">
    <source>
        <dbReference type="RuleBase" id="RU000461"/>
    </source>
</evidence>
<accession>A0AA38VFL3</accession>
<keyword evidence="11" id="KW-1185">Reference proteome</keyword>
<dbReference type="EMBL" id="JANBVO010000108">
    <property type="protein sequence ID" value="KAJ9130086.1"/>
    <property type="molecule type" value="Genomic_DNA"/>
</dbReference>
<comment type="cofactor">
    <cofactor evidence="1">
        <name>heme</name>
        <dbReference type="ChEBI" id="CHEBI:30413"/>
    </cofactor>
</comment>
<evidence type="ECO:0000256" key="3">
    <source>
        <dbReference type="ARBA" id="ARBA00022617"/>
    </source>
</evidence>
<keyword evidence="7 8" id="KW-0503">Monooxygenase</keyword>
<name>A0AA38VFL3_9PEZI</name>
<feature type="chain" id="PRO_5041320443" description="Cytochrome P450" evidence="9">
    <location>
        <begin position="26"/>
        <end position="528"/>
    </location>
</feature>
<proteinExistence type="inferred from homology"/>
<gene>
    <name evidence="10" type="ORF">NKR23_g12354</name>
</gene>
<dbReference type="InterPro" id="IPR017972">
    <property type="entry name" value="Cyt_P450_CS"/>
</dbReference>
<evidence type="ECO:0000256" key="6">
    <source>
        <dbReference type="ARBA" id="ARBA00023004"/>
    </source>
</evidence>
<dbReference type="GO" id="GO:0005506">
    <property type="term" value="F:iron ion binding"/>
    <property type="evidence" value="ECO:0007669"/>
    <property type="project" value="InterPro"/>
</dbReference>
<keyword evidence="9" id="KW-0732">Signal</keyword>
<dbReference type="InterPro" id="IPR036396">
    <property type="entry name" value="Cyt_P450_sf"/>
</dbReference>
<feature type="signal peptide" evidence="9">
    <location>
        <begin position="1"/>
        <end position="25"/>
    </location>
</feature>
<evidence type="ECO:0000313" key="10">
    <source>
        <dbReference type="EMBL" id="KAJ9130086.1"/>
    </source>
</evidence>
<dbReference type="InterPro" id="IPR002974">
    <property type="entry name" value="Cyt_P450_E_CYP52_ascomycetes"/>
</dbReference>
<dbReference type="InterPro" id="IPR047146">
    <property type="entry name" value="Cyt_P450_E_CYP52_fungi"/>
</dbReference>
<protein>
    <recommendedName>
        <fullName evidence="12">Cytochrome P450</fullName>
    </recommendedName>
</protein>
<evidence type="ECO:0000313" key="11">
    <source>
        <dbReference type="Proteomes" id="UP001174694"/>
    </source>
</evidence>
<keyword evidence="5 8" id="KW-0560">Oxidoreductase</keyword>
<evidence type="ECO:0000256" key="9">
    <source>
        <dbReference type="SAM" id="SignalP"/>
    </source>
</evidence>
<keyword evidence="6 8" id="KW-0408">Iron</keyword>
<dbReference type="PROSITE" id="PS00086">
    <property type="entry name" value="CYTOCHROME_P450"/>
    <property type="match status" value="1"/>
</dbReference>
<reference evidence="10" key="1">
    <citation type="submission" date="2022-07" db="EMBL/GenBank/DDBJ databases">
        <title>Fungi with potential for degradation of polypropylene.</title>
        <authorList>
            <person name="Gostincar C."/>
        </authorList>
    </citation>
    <scope>NUCLEOTIDE SEQUENCE</scope>
    <source>
        <strain evidence="10">EXF-13308</strain>
    </source>
</reference>
<dbReference type="SUPFAM" id="SSF48264">
    <property type="entry name" value="Cytochrome P450"/>
    <property type="match status" value="1"/>
</dbReference>
<comment type="similarity">
    <text evidence="2 8">Belongs to the cytochrome P450 family.</text>
</comment>
<evidence type="ECO:0000256" key="2">
    <source>
        <dbReference type="ARBA" id="ARBA00010617"/>
    </source>
</evidence>
<evidence type="ECO:0000256" key="1">
    <source>
        <dbReference type="ARBA" id="ARBA00001971"/>
    </source>
</evidence>
<dbReference type="PRINTS" id="PR00385">
    <property type="entry name" value="P450"/>
</dbReference>
<organism evidence="10 11">
    <name type="scientific">Pleurostoma richardsiae</name>
    <dbReference type="NCBI Taxonomy" id="41990"/>
    <lineage>
        <taxon>Eukaryota</taxon>
        <taxon>Fungi</taxon>
        <taxon>Dikarya</taxon>
        <taxon>Ascomycota</taxon>
        <taxon>Pezizomycotina</taxon>
        <taxon>Sordariomycetes</taxon>
        <taxon>Sordariomycetidae</taxon>
        <taxon>Calosphaeriales</taxon>
        <taxon>Pleurostomataceae</taxon>
        <taxon>Pleurostoma</taxon>
    </lineage>
</organism>
<dbReference type="PANTHER" id="PTHR24287:SF1">
    <property type="entry name" value="P450, PUTATIVE (EUROFUNG)-RELATED"/>
    <property type="match status" value="1"/>
</dbReference>
<dbReference type="Proteomes" id="UP001174694">
    <property type="component" value="Unassembled WGS sequence"/>
</dbReference>
<dbReference type="GO" id="GO:0020037">
    <property type="term" value="F:heme binding"/>
    <property type="evidence" value="ECO:0007669"/>
    <property type="project" value="InterPro"/>
</dbReference>